<dbReference type="RefSeq" id="WP_189227284.1">
    <property type="nucleotide sequence ID" value="NZ_BMRG01000023.1"/>
</dbReference>
<protein>
    <recommendedName>
        <fullName evidence="4">HIT domain-containing protein</fullName>
    </recommendedName>
</protein>
<dbReference type="Pfam" id="PF01230">
    <property type="entry name" value="HIT"/>
    <property type="match status" value="1"/>
</dbReference>
<dbReference type="InterPro" id="IPR001310">
    <property type="entry name" value="Histidine_triad_HIT"/>
</dbReference>
<dbReference type="PANTHER" id="PTHR46648">
    <property type="entry name" value="HIT FAMILY PROTEIN 1"/>
    <property type="match status" value="1"/>
</dbReference>
<evidence type="ECO:0000256" key="1">
    <source>
        <dbReference type="PIRSR" id="PIRSR601310-1"/>
    </source>
</evidence>
<feature type="active site" description="Tele-AMP-histidine intermediate" evidence="1">
    <location>
        <position position="118"/>
    </location>
</feature>
<dbReference type="Gene3D" id="3.30.428.10">
    <property type="entry name" value="HIT-like"/>
    <property type="match status" value="1"/>
</dbReference>
<dbReference type="Proteomes" id="UP000639606">
    <property type="component" value="Unassembled WGS sequence"/>
</dbReference>
<dbReference type="PANTHER" id="PTHR46648:SF1">
    <property type="entry name" value="ADENOSINE 5'-MONOPHOSPHORAMIDASE HNT1"/>
    <property type="match status" value="1"/>
</dbReference>
<gene>
    <name evidence="5" type="ORF">GCM10010185_66240</name>
</gene>
<dbReference type="PROSITE" id="PS51084">
    <property type="entry name" value="HIT_2"/>
    <property type="match status" value="1"/>
</dbReference>
<keyword evidence="6" id="KW-1185">Reference proteome</keyword>
<evidence type="ECO:0000313" key="5">
    <source>
        <dbReference type="EMBL" id="GGP82921.1"/>
    </source>
</evidence>
<name>A0A918EHL9_9PSEU</name>
<sequence>MIDRVNRVPWDEDAYLELVRRACFICEVLADNPDYPHHVAHRDERAIVFLSKFPFMRGHVLVAPVDHHEHVIGDFPVEEYLELQRVVHAVGQALPRLVPTERLYVLSLGSQQGNRHVHWHLAPLPPGVPYERQQIAAFSADHGYLEIPPEEMAALATALGEEVASALGR</sequence>
<dbReference type="GO" id="GO:0009117">
    <property type="term" value="P:nucleotide metabolic process"/>
    <property type="evidence" value="ECO:0007669"/>
    <property type="project" value="TreeGrafter"/>
</dbReference>
<dbReference type="SUPFAM" id="SSF54197">
    <property type="entry name" value="HIT-like"/>
    <property type="match status" value="1"/>
</dbReference>
<evidence type="ECO:0000256" key="2">
    <source>
        <dbReference type="PIRSR" id="PIRSR601310-3"/>
    </source>
</evidence>
<feature type="short sequence motif" description="Histidine triad motif" evidence="2 3">
    <location>
        <begin position="116"/>
        <end position="120"/>
    </location>
</feature>
<organism evidence="5 6">
    <name type="scientific">Saccharothrix coeruleofusca</name>
    <dbReference type="NCBI Taxonomy" id="33919"/>
    <lineage>
        <taxon>Bacteria</taxon>
        <taxon>Bacillati</taxon>
        <taxon>Actinomycetota</taxon>
        <taxon>Actinomycetes</taxon>
        <taxon>Pseudonocardiales</taxon>
        <taxon>Pseudonocardiaceae</taxon>
        <taxon>Saccharothrix</taxon>
    </lineage>
</organism>
<reference evidence="5" key="1">
    <citation type="journal article" date="2014" name="Int. J. Syst. Evol. Microbiol.">
        <title>Complete genome sequence of Corynebacterium casei LMG S-19264T (=DSM 44701T), isolated from a smear-ripened cheese.</title>
        <authorList>
            <consortium name="US DOE Joint Genome Institute (JGI-PGF)"/>
            <person name="Walter F."/>
            <person name="Albersmeier A."/>
            <person name="Kalinowski J."/>
            <person name="Ruckert C."/>
        </authorList>
    </citation>
    <scope>NUCLEOTIDE SEQUENCE</scope>
    <source>
        <strain evidence="5">JCM 3313</strain>
    </source>
</reference>
<evidence type="ECO:0000256" key="3">
    <source>
        <dbReference type="PROSITE-ProRule" id="PRU00464"/>
    </source>
</evidence>
<dbReference type="InterPro" id="IPR036265">
    <property type="entry name" value="HIT-like_sf"/>
</dbReference>
<evidence type="ECO:0000313" key="6">
    <source>
        <dbReference type="Proteomes" id="UP000639606"/>
    </source>
</evidence>
<comment type="caution">
    <text evidence="5">The sequence shown here is derived from an EMBL/GenBank/DDBJ whole genome shotgun (WGS) entry which is preliminary data.</text>
</comment>
<dbReference type="GO" id="GO:0003824">
    <property type="term" value="F:catalytic activity"/>
    <property type="evidence" value="ECO:0007669"/>
    <property type="project" value="InterPro"/>
</dbReference>
<dbReference type="EMBL" id="BMRG01000023">
    <property type="protein sequence ID" value="GGP82921.1"/>
    <property type="molecule type" value="Genomic_DNA"/>
</dbReference>
<accession>A0A918EHL9</accession>
<feature type="domain" description="HIT" evidence="4">
    <location>
        <begin position="26"/>
        <end position="131"/>
    </location>
</feature>
<dbReference type="InterPro" id="IPR011146">
    <property type="entry name" value="HIT-like"/>
</dbReference>
<dbReference type="AlphaFoldDB" id="A0A918EHL9"/>
<proteinExistence type="predicted"/>
<reference evidence="5" key="2">
    <citation type="submission" date="2020-09" db="EMBL/GenBank/DDBJ databases">
        <authorList>
            <person name="Sun Q."/>
            <person name="Ohkuma M."/>
        </authorList>
    </citation>
    <scope>NUCLEOTIDE SEQUENCE</scope>
    <source>
        <strain evidence="5">JCM 3313</strain>
    </source>
</reference>
<evidence type="ECO:0000259" key="4">
    <source>
        <dbReference type="PROSITE" id="PS51084"/>
    </source>
</evidence>